<sequence>MLVTDIEITHYHYNKDRARHVANVCLTLKDRVVSLFCQTDLPEAENPAARTRALLGDAMRQLLRMPEFRTGQATLEFAEPLRDRLPPELA</sequence>
<name>A0A1H5VHU4_9RHOB</name>
<dbReference type="RefSeq" id="WP_104007711.1">
    <property type="nucleotide sequence ID" value="NZ_FNVD01000006.1"/>
</dbReference>
<dbReference type="OrthoDB" id="7745050at2"/>
<gene>
    <name evidence="1" type="ORF">SAMN05421751_10613</name>
</gene>
<dbReference type="AlphaFoldDB" id="A0A1H5VHU4"/>
<dbReference type="EMBL" id="FNVD01000006">
    <property type="protein sequence ID" value="SEF86097.1"/>
    <property type="molecule type" value="Genomic_DNA"/>
</dbReference>
<evidence type="ECO:0000313" key="1">
    <source>
        <dbReference type="EMBL" id="SEF86097.1"/>
    </source>
</evidence>
<keyword evidence="2" id="KW-1185">Reference proteome</keyword>
<proteinExistence type="predicted"/>
<dbReference type="Proteomes" id="UP000236742">
    <property type="component" value="Unassembled WGS sequence"/>
</dbReference>
<protein>
    <submittedName>
        <fullName evidence="1">Uncharacterized protein</fullName>
    </submittedName>
</protein>
<evidence type="ECO:0000313" key="2">
    <source>
        <dbReference type="Proteomes" id="UP000236742"/>
    </source>
</evidence>
<organism evidence="1 2">
    <name type="scientific">Jhaorihella thermophila</name>
    <dbReference type="NCBI Taxonomy" id="488547"/>
    <lineage>
        <taxon>Bacteria</taxon>
        <taxon>Pseudomonadati</taxon>
        <taxon>Pseudomonadota</taxon>
        <taxon>Alphaproteobacteria</taxon>
        <taxon>Rhodobacterales</taxon>
        <taxon>Paracoccaceae</taxon>
        <taxon>Jhaorihella</taxon>
    </lineage>
</organism>
<reference evidence="1 2" key="1">
    <citation type="submission" date="2016-10" db="EMBL/GenBank/DDBJ databases">
        <authorList>
            <person name="de Groot N.N."/>
        </authorList>
    </citation>
    <scope>NUCLEOTIDE SEQUENCE [LARGE SCALE GENOMIC DNA]</scope>
    <source>
        <strain evidence="1 2">DSM 23413</strain>
    </source>
</reference>
<accession>A0A1H5VHU4</accession>